<dbReference type="OrthoDB" id="6210350at2759"/>
<dbReference type="AlphaFoldDB" id="A0A8B8B1F0"/>
<name>A0A8B8B1F0_CRAVI</name>
<dbReference type="RefSeq" id="XP_022297237.1">
    <property type="nucleotide sequence ID" value="XM_022441529.1"/>
</dbReference>
<evidence type="ECO:0000313" key="2">
    <source>
        <dbReference type="Proteomes" id="UP000694844"/>
    </source>
</evidence>
<keyword evidence="1" id="KW-0732">Signal</keyword>
<feature type="chain" id="PRO_5034229241" evidence="1">
    <location>
        <begin position="27"/>
        <end position="216"/>
    </location>
</feature>
<reference evidence="3" key="1">
    <citation type="submission" date="2025-08" db="UniProtKB">
        <authorList>
            <consortium name="RefSeq"/>
        </authorList>
    </citation>
    <scope>IDENTIFICATION</scope>
    <source>
        <tissue evidence="3">Whole sample</tissue>
    </source>
</reference>
<feature type="signal peptide" evidence="1">
    <location>
        <begin position="1"/>
        <end position="26"/>
    </location>
</feature>
<organism evidence="2 3">
    <name type="scientific">Crassostrea virginica</name>
    <name type="common">Eastern oyster</name>
    <dbReference type="NCBI Taxonomy" id="6565"/>
    <lineage>
        <taxon>Eukaryota</taxon>
        <taxon>Metazoa</taxon>
        <taxon>Spiralia</taxon>
        <taxon>Lophotrochozoa</taxon>
        <taxon>Mollusca</taxon>
        <taxon>Bivalvia</taxon>
        <taxon>Autobranchia</taxon>
        <taxon>Pteriomorphia</taxon>
        <taxon>Ostreida</taxon>
        <taxon>Ostreoidea</taxon>
        <taxon>Ostreidae</taxon>
        <taxon>Crassostrea</taxon>
    </lineage>
</organism>
<proteinExistence type="predicted"/>
<evidence type="ECO:0000256" key="1">
    <source>
        <dbReference type="SAM" id="SignalP"/>
    </source>
</evidence>
<keyword evidence="2" id="KW-1185">Reference proteome</keyword>
<sequence length="216" mass="23967">MTSFLISAIQDVLIVIVVLLPCCVRSMNNQSLFAFTHIDKKSPDEDSCLSINNRTPGTLFFGISLFINNTSKNTFCPAKNVELKTIWKDIIHDKHDRPLCRTTLTVSINSIQCEKTVADLNFLCQLNENLSIYFQDCKEVSYGENDTNTDAGKAISMSALPAPVIGNHGPVYNIPTVQCRLNPDASGSFSTHRLGTTTNNVPGIISLFIYMYKHTI</sequence>
<dbReference type="GeneID" id="111106733"/>
<dbReference type="Proteomes" id="UP000694844">
    <property type="component" value="Chromosome 8"/>
</dbReference>
<gene>
    <name evidence="3" type="primary">LOC111106733</name>
</gene>
<evidence type="ECO:0000313" key="3">
    <source>
        <dbReference type="RefSeq" id="XP_022297237.1"/>
    </source>
</evidence>
<dbReference type="KEGG" id="cvn:111106733"/>
<protein>
    <submittedName>
        <fullName evidence="3">Uncharacterized protein LOC111106733</fullName>
    </submittedName>
</protein>
<accession>A0A8B8B1F0</accession>